<dbReference type="EMBL" id="KQ976736">
    <property type="protein sequence ID" value="KYM75986.1"/>
    <property type="molecule type" value="Genomic_DNA"/>
</dbReference>
<feature type="region of interest" description="Disordered" evidence="1">
    <location>
        <begin position="157"/>
        <end position="178"/>
    </location>
</feature>
<evidence type="ECO:0000256" key="1">
    <source>
        <dbReference type="SAM" id="MobiDB-lite"/>
    </source>
</evidence>
<proteinExistence type="predicted"/>
<organism evidence="2 3">
    <name type="scientific">Atta colombica</name>
    <dbReference type="NCBI Taxonomy" id="520822"/>
    <lineage>
        <taxon>Eukaryota</taxon>
        <taxon>Metazoa</taxon>
        <taxon>Ecdysozoa</taxon>
        <taxon>Arthropoda</taxon>
        <taxon>Hexapoda</taxon>
        <taxon>Insecta</taxon>
        <taxon>Pterygota</taxon>
        <taxon>Neoptera</taxon>
        <taxon>Endopterygota</taxon>
        <taxon>Hymenoptera</taxon>
        <taxon>Apocrita</taxon>
        <taxon>Aculeata</taxon>
        <taxon>Formicoidea</taxon>
        <taxon>Formicidae</taxon>
        <taxon>Myrmicinae</taxon>
        <taxon>Atta</taxon>
    </lineage>
</organism>
<name>A0A195AUY3_9HYME</name>
<keyword evidence="3" id="KW-1185">Reference proteome</keyword>
<accession>A0A195AUY3</accession>
<gene>
    <name evidence="2" type="ORF">ALC53_13471</name>
</gene>
<protein>
    <submittedName>
        <fullName evidence="2">Uncharacterized protein</fullName>
    </submittedName>
</protein>
<evidence type="ECO:0000313" key="3">
    <source>
        <dbReference type="Proteomes" id="UP000078540"/>
    </source>
</evidence>
<evidence type="ECO:0000313" key="2">
    <source>
        <dbReference type="EMBL" id="KYM75986.1"/>
    </source>
</evidence>
<feature type="compositionally biased region" description="Low complexity" evidence="1">
    <location>
        <begin position="94"/>
        <end position="110"/>
    </location>
</feature>
<dbReference type="AlphaFoldDB" id="A0A195AUY3"/>
<feature type="region of interest" description="Disordered" evidence="1">
    <location>
        <begin position="92"/>
        <end position="133"/>
    </location>
</feature>
<dbReference type="Proteomes" id="UP000078540">
    <property type="component" value="Unassembled WGS sequence"/>
</dbReference>
<sequence>MEFVSQPHRSTVEDDQKVLTAYHGERDAQSEHPTREVPFLFPSIFPLSGPVLLQETLSMDHTRDDLALDECASYRWPTWFFRPDLPLGTPLPTSHVPNSSNVPTSSPLPSRTHLDVPKGPEPPSNSNKVHGQTPTICTLAQDGRLWKQRIKTMEAISTSARDRERTRKKSRPFSYSPIYASSASPRRAAPIAISKLTRFERTCEKKIKRKFSNCQHTSSDGPSGTKFNFPTMTAAQPSLGIAAARHPFAQ</sequence>
<feature type="compositionally biased region" description="Polar residues" evidence="1">
    <location>
        <begin position="124"/>
        <end position="133"/>
    </location>
</feature>
<reference evidence="2 3" key="1">
    <citation type="submission" date="2015-09" db="EMBL/GenBank/DDBJ databases">
        <title>Atta colombica WGS genome.</title>
        <authorList>
            <person name="Nygaard S."/>
            <person name="Hu H."/>
            <person name="Boomsma J."/>
            <person name="Zhang G."/>
        </authorList>
    </citation>
    <scope>NUCLEOTIDE SEQUENCE [LARGE SCALE GENOMIC DNA]</scope>
    <source>
        <strain evidence="2">Treedump-2</strain>
        <tissue evidence="2">Whole body</tissue>
    </source>
</reference>